<comment type="caution">
    <text evidence="6">The sequence shown here is derived from an EMBL/GenBank/DDBJ whole genome shotgun (WGS) entry which is preliminary data.</text>
</comment>
<dbReference type="CDD" id="cd16495">
    <property type="entry name" value="RING_CH-C4HC3_MARCH"/>
    <property type="match status" value="1"/>
</dbReference>
<dbReference type="PANTHER" id="PTHR23012:SF180">
    <property type="entry name" value="RING_FYVE_PHD ZINC FINGER SUPERFAMILY PROTEIN"/>
    <property type="match status" value="1"/>
</dbReference>
<dbReference type="InterPro" id="IPR033275">
    <property type="entry name" value="MARCH-like"/>
</dbReference>
<keyword evidence="2" id="KW-0863">Zinc-finger</keyword>
<dbReference type="InterPro" id="IPR013083">
    <property type="entry name" value="Znf_RING/FYVE/PHD"/>
</dbReference>
<reference evidence="6" key="1">
    <citation type="submission" date="2022-08" db="EMBL/GenBank/DDBJ databases">
        <authorList>
            <person name="Marques A."/>
        </authorList>
    </citation>
    <scope>NUCLEOTIDE SEQUENCE</scope>
    <source>
        <strain evidence="6">RhyPub2mFocal</strain>
        <tissue evidence="6">Leaves</tissue>
    </source>
</reference>
<dbReference type="SMART" id="SM00744">
    <property type="entry name" value="RINGv"/>
    <property type="match status" value="1"/>
</dbReference>
<proteinExistence type="predicted"/>
<name>A0AAV8DVC0_9POAL</name>
<protein>
    <submittedName>
        <fullName evidence="6">RING/FYVE/PHD zinc finger superfamily protein</fullName>
    </submittedName>
</protein>
<dbReference type="GO" id="GO:0008270">
    <property type="term" value="F:zinc ion binding"/>
    <property type="evidence" value="ECO:0007669"/>
    <property type="project" value="UniProtKB-KW"/>
</dbReference>
<keyword evidence="7" id="KW-1185">Reference proteome</keyword>
<evidence type="ECO:0000256" key="4">
    <source>
        <dbReference type="SAM" id="Phobius"/>
    </source>
</evidence>
<dbReference type="EMBL" id="JAMFTS010000003">
    <property type="protein sequence ID" value="KAJ4770208.1"/>
    <property type="molecule type" value="Genomic_DNA"/>
</dbReference>
<keyword evidence="4" id="KW-0472">Membrane</keyword>
<evidence type="ECO:0000313" key="6">
    <source>
        <dbReference type="EMBL" id="KAJ4770208.1"/>
    </source>
</evidence>
<organism evidence="6 7">
    <name type="scientific">Rhynchospora pubera</name>
    <dbReference type="NCBI Taxonomy" id="906938"/>
    <lineage>
        <taxon>Eukaryota</taxon>
        <taxon>Viridiplantae</taxon>
        <taxon>Streptophyta</taxon>
        <taxon>Embryophyta</taxon>
        <taxon>Tracheophyta</taxon>
        <taxon>Spermatophyta</taxon>
        <taxon>Magnoliopsida</taxon>
        <taxon>Liliopsida</taxon>
        <taxon>Poales</taxon>
        <taxon>Cyperaceae</taxon>
        <taxon>Cyperoideae</taxon>
        <taxon>Rhynchosporeae</taxon>
        <taxon>Rhynchospora</taxon>
    </lineage>
</organism>
<keyword evidence="4" id="KW-0812">Transmembrane</keyword>
<dbReference type="GO" id="GO:0004842">
    <property type="term" value="F:ubiquitin-protein transferase activity"/>
    <property type="evidence" value="ECO:0007669"/>
    <property type="project" value="TreeGrafter"/>
</dbReference>
<dbReference type="Pfam" id="PF12428">
    <property type="entry name" value="DUF3675"/>
    <property type="match status" value="1"/>
</dbReference>
<dbReference type="AlphaFoldDB" id="A0AAV8DVC0"/>
<dbReference type="PROSITE" id="PS51292">
    <property type="entry name" value="ZF_RING_CH"/>
    <property type="match status" value="1"/>
</dbReference>
<feature type="domain" description="RING-CH-type" evidence="5">
    <location>
        <begin position="26"/>
        <end position="87"/>
    </location>
</feature>
<dbReference type="InterPro" id="IPR011016">
    <property type="entry name" value="Znf_RING-CH"/>
</dbReference>
<dbReference type="InterPro" id="IPR022143">
    <property type="entry name" value="DUF3675"/>
</dbReference>
<dbReference type="SUPFAM" id="SSF57850">
    <property type="entry name" value="RING/U-box"/>
    <property type="match status" value="1"/>
</dbReference>
<dbReference type="Gene3D" id="3.30.40.10">
    <property type="entry name" value="Zinc/RING finger domain, C3HC4 (zinc finger)"/>
    <property type="match status" value="1"/>
</dbReference>
<evidence type="ECO:0000256" key="3">
    <source>
        <dbReference type="ARBA" id="ARBA00022833"/>
    </source>
</evidence>
<dbReference type="FunFam" id="3.30.40.10:FF:000318">
    <property type="entry name" value="E3 ubiquitin-protein ligase MARCH4"/>
    <property type="match status" value="1"/>
</dbReference>
<evidence type="ECO:0000256" key="1">
    <source>
        <dbReference type="ARBA" id="ARBA00022723"/>
    </source>
</evidence>
<dbReference type="PANTHER" id="PTHR23012">
    <property type="entry name" value="RING/FYVE/PHD ZINC FINGER DOMAIN-CONTAINING"/>
    <property type="match status" value="1"/>
</dbReference>
<feature type="transmembrane region" description="Helical" evidence="4">
    <location>
        <begin position="139"/>
        <end position="157"/>
    </location>
</feature>
<keyword evidence="4" id="KW-1133">Transmembrane helix</keyword>
<evidence type="ECO:0000259" key="5">
    <source>
        <dbReference type="PROSITE" id="PS51292"/>
    </source>
</evidence>
<dbReference type="GO" id="GO:0016020">
    <property type="term" value="C:membrane"/>
    <property type="evidence" value="ECO:0007669"/>
    <property type="project" value="TreeGrafter"/>
</dbReference>
<evidence type="ECO:0000313" key="7">
    <source>
        <dbReference type="Proteomes" id="UP001140206"/>
    </source>
</evidence>
<keyword evidence="3" id="KW-0862">Zinc</keyword>
<sequence>MEEYEHKSEMKREIGMVVLEVVEYDDDLASTRQCRICHEEPECSTSMESPCACSGSLQFAHRECVQRWCDEKGSTVCEICLQNFEPGYTVPPKISQPVDVAVTIRGSLDVPRQIHGAIDEANLGYAECSAPAPSRGASCCRLIAMTFAILLLLRHLMDLVLFGADQYEFRTLLITFSLRAIGILLPFYIMLRLISAIQHGQRQYLLEQIQLRRSVEQLDRSRSEEENPRRYTIQIFS</sequence>
<accession>A0AAV8DVC0</accession>
<dbReference type="Proteomes" id="UP001140206">
    <property type="component" value="Chromosome 3"/>
</dbReference>
<dbReference type="Pfam" id="PF12906">
    <property type="entry name" value="RINGv"/>
    <property type="match status" value="1"/>
</dbReference>
<evidence type="ECO:0000256" key="2">
    <source>
        <dbReference type="ARBA" id="ARBA00022771"/>
    </source>
</evidence>
<keyword evidence="1" id="KW-0479">Metal-binding</keyword>
<dbReference type="GO" id="GO:0016567">
    <property type="term" value="P:protein ubiquitination"/>
    <property type="evidence" value="ECO:0007669"/>
    <property type="project" value="TreeGrafter"/>
</dbReference>
<feature type="transmembrane region" description="Helical" evidence="4">
    <location>
        <begin position="169"/>
        <end position="191"/>
    </location>
</feature>
<gene>
    <name evidence="6" type="ORF">LUZ62_054465</name>
</gene>